<evidence type="ECO:0000313" key="10">
    <source>
        <dbReference type="Proteomes" id="UP000620124"/>
    </source>
</evidence>
<evidence type="ECO:0000259" key="8">
    <source>
        <dbReference type="PROSITE" id="PS50048"/>
    </source>
</evidence>
<dbReference type="SMART" id="SM00066">
    <property type="entry name" value="GAL4"/>
    <property type="match status" value="2"/>
</dbReference>
<reference evidence="9" key="1">
    <citation type="submission" date="2020-05" db="EMBL/GenBank/DDBJ databases">
        <title>Mycena genomes resolve the evolution of fungal bioluminescence.</title>
        <authorList>
            <person name="Tsai I.J."/>
        </authorList>
    </citation>
    <scope>NUCLEOTIDE SEQUENCE</scope>
    <source>
        <strain evidence="9">CCC161011</strain>
    </source>
</reference>
<keyword evidence="4" id="KW-0238">DNA-binding</keyword>
<dbReference type="PANTHER" id="PTHR47540">
    <property type="entry name" value="THIAMINE REPRESSIBLE GENES REGULATORY PROTEIN THI5"/>
    <property type="match status" value="1"/>
</dbReference>
<dbReference type="SUPFAM" id="SSF57701">
    <property type="entry name" value="Zn2/Cys6 DNA-binding domain"/>
    <property type="match status" value="2"/>
</dbReference>
<keyword evidence="10" id="KW-1185">Reference proteome</keyword>
<dbReference type="PANTHER" id="PTHR47540:SF1">
    <property type="entry name" value="ACTIVATOR OF STRESS GENES 1-RELATED"/>
    <property type="match status" value="1"/>
</dbReference>
<name>A0A8H6XVP0_9AGAR</name>
<dbReference type="InterPro" id="IPR051711">
    <property type="entry name" value="Stress_Response_Reg"/>
</dbReference>
<evidence type="ECO:0000256" key="6">
    <source>
        <dbReference type="ARBA" id="ARBA00023242"/>
    </source>
</evidence>
<keyword evidence="3" id="KW-0805">Transcription regulation</keyword>
<comment type="caution">
    <text evidence="9">The sequence shown here is derived from an EMBL/GenBank/DDBJ whole genome shotgun (WGS) entry which is preliminary data.</text>
</comment>
<protein>
    <recommendedName>
        <fullName evidence="8">Zn(2)-C6 fungal-type domain-containing protein</fullName>
    </recommendedName>
</protein>
<dbReference type="GO" id="GO:0008270">
    <property type="term" value="F:zinc ion binding"/>
    <property type="evidence" value="ECO:0007669"/>
    <property type="project" value="InterPro"/>
</dbReference>
<dbReference type="EMBL" id="JACAZI010000011">
    <property type="protein sequence ID" value="KAF7349053.1"/>
    <property type="molecule type" value="Genomic_DNA"/>
</dbReference>
<dbReference type="Pfam" id="PF00172">
    <property type="entry name" value="Zn_clus"/>
    <property type="match status" value="2"/>
</dbReference>
<evidence type="ECO:0000256" key="1">
    <source>
        <dbReference type="ARBA" id="ARBA00004123"/>
    </source>
</evidence>
<dbReference type="CDD" id="cd00067">
    <property type="entry name" value="GAL4"/>
    <property type="match status" value="2"/>
</dbReference>
<dbReference type="GO" id="GO:0045944">
    <property type="term" value="P:positive regulation of transcription by RNA polymerase II"/>
    <property type="evidence" value="ECO:0007669"/>
    <property type="project" value="TreeGrafter"/>
</dbReference>
<dbReference type="AlphaFoldDB" id="A0A8H6XVP0"/>
<dbReference type="GO" id="GO:0000981">
    <property type="term" value="F:DNA-binding transcription factor activity, RNA polymerase II-specific"/>
    <property type="evidence" value="ECO:0007669"/>
    <property type="project" value="InterPro"/>
</dbReference>
<dbReference type="PROSITE" id="PS50048">
    <property type="entry name" value="ZN2_CY6_FUNGAL_2"/>
    <property type="match status" value="2"/>
</dbReference>
<dbReference type="GO" id="GO:0043565">
    <property type="term" value="F:sequence-specific DNA binding"/>
    <property type="evidence" value="ECO:0007669"/>
    <property type="project" value="TreeGrafter"/>
</dbReference>
<evidence type="ECO:0000256" key="5">
    <source>
        <dbReference type="ARBA" id="ARBA00023163"/>
    </source>
</evidence>
<dbReference type="InterPro" id="IPR001138">
    <property type="entry name" value="Zn2Cys6_DnaBD"/>
</dbReference>
<proteinExistence type="predicted"/>
<organism evidence="9 10">
    <name type="scientific">Mycena venus</name>
    <dbReference type="NCBI Taxonomy" id="2733690"/>
    <lineage>
        <taxon>Eukaryota</taxon>
        <taxon>Fungi</taxon>
        <taxon>Dikarya</taxon>
        <taxon>Basidiomycota</taxon>
        <taxon>Agaricomycotina</taxon>
        <taxon>Agaricomycetes</taxon>
        <taxon>Agaricomycetidae</taxon>
        <taxon>Agaricales</taxon>
        <taxon>Marasmiineae</taxon>
        <taxon>Mycenaceae</taxon>
        <taxon>Mycena</taxon>
    </lineage>
</organism>
<dbReference type="Gene3D" id="4.10.240.10">
    <property type="entry name" value="Zn(2)-C6 fungal-type DNA-binding domain"/>
    <property type="match status" value="2"/>
</dbReference>
<accession>A0A8H6XVP0</accession>
<gene>
    <name evidence="9" type="ORF">MVEN_01427000</name>
</gene>
<feature type="compositionally biased region" description="Polar residues" evidence="7">
    <location>
        <begin position="119"/>
        <end position="134"/>
    </location>
</feature>
<evidence type="ECO:0000313" key="9">
    <source>
        <dbReference type="EMBL" id="KAF7349053.1"/>
    </source>
</evidence>
<keyword evidence="2" id="KW-0862">Zinc</keyword>
<keyword evidence="6" id="KW-0539">Nucleus</keyword>
<dbReference type="PROSITE" id="PS00463">
    <property type="entry name" value="ZN2_CY6_FUNGAL_1"/>
    <property type="match status" value="2"/>
</dbReference>
<keyword evidence="5" id="KW-0804">Transcription</keyword>
<feature type="domain" description="Zn(2)-C6 fungal-type" evidence="8">
    <location>
        <begin position="12"/>
        <end position="41"/>
    </location>
</feature>
<evidence type="ECO:0000256" key="7">
    <source>
        <dbReference type="SAM" id="MobiDB-lite"/>
    </source>
</evidence>
<feature type="compositionally biased region" description="Low complexity" evidence="7">
    <location>
        <begin position="135"/>
        <end position="162"/>
    </location>
</feature>
<dbReference type="InterPro" id="IPR036864">
    <property type="entry name" value="Zn2-C6_fun-type_DNA-bd_sf"/>
</dbReference>
<feature type="domain" description="Zn(2)-C6 fungal-type" evidence="8">
    <location>
        <begin position="59"/>
        <end position="90"/>
    </location>
</feature>
<evidence type="ECO:0000256" key="3">
    <source>
        <dbReference type="ARBA" id="ARBA00023015"/>
    </source>
</evidence>
<dbReference type="OrthoDB" id="2123952at2759"/>
<evidence type="ECO:0000256" key="2">
    <source>
        <dbReference type="ARBA" id="ARBA00022833"/>
    </source>
</evidence>
<feature type="region of interest" description="Disordered" evidence="7">
    <location>
        <begin position="99"/>
        <end position="162"/>
    </location>
</feature>
<sequence>MATIEAKLKTPTCNRCKLRKIRCDGAEPCFSCSTAAASCQYEAKAKESRFGFELRKGQACLACRRKKKRCDGQLPCRTCSSGRKKTACEYPDGAFVALPPNNHKSDSGTAVHTADSDTAMRSSHSPSPEATSQGSPAHASPNSNSSDSDTMVASGSGSSTGGSPAQLLLSVAASTPSSGVDVDMDILDPSPFTLPDLPSDSELQNYTTLAELSQARDSFLDTTGKRNLAPPEIPSDTGEQCNYDGVIVARRHLSLKFAPSILPSRPPDPDATKRYGGISRDLFIAHRIQLGLSVPDATLAAIDSGTHDHDALHPALLHASQLMGYMLARHLLRRACMCRPGHADREAEQMRFTFCALRKAEMGACEPRPVATLQTLALLSLYFFNVGDIARGRELILAGNAIVREHNLDAFSDDEQRQRPTTGGCGGFNLRPTNDAGETQAAVAQLVYLDLLYAITLKLPSIIDPVLRENFRNLVSRPNAHAEINYARAKSAFLMYETQRLTVEWARQPGLTEAQITEWQATYWTVTEALDTHRSLLTLTLTKLAFCPVMRALGLALKVSSVLCLTGSAALLSLFSADHPELRQKKYAAIGEIISISSVFSDEDCEQLDPILSACWTAIIGTLDQCIALGPETIAHSMHDLPSMASMMRQRNKTLQQVTPFPVDI</sequence>
<dbReference type="Proteomes" id="UP000620124">
    <property type="component" value="Unassembled WGS sequence"/>
</dbReference>
<comment type="subcellular location">
    <subcellularLocation>
        <location evidence="1">Nucleus</location>
    </subcellularLocation>
</comment>
<dbReference type="GO" id="GO:0005634">
    <property type="term" value="C:nucleus"/>
    <property type="evidence" value="ECO:0007669"/>
    <property type="project" value="UniProtKB-SubCell"/>
</dbReference>
<evidence type="ECO:0000256" key="4">
    <source>
        <dbReference type="ARBA" id="ARBA00023125"/>
    </source>
</evidence>